<evidence type="ECO:0000256" key="1">
    <source>
        <dbReference type="ARBA" id="ARBA00022737"/>
    </source>
</evidence>
<accession>A0A5J9SXA1</accession>
<dbReference type="InterPro" id="IPR055414">
    <property type="entry name" value="LRR_R13L4/SHOC2-like"/>
</dbReference>
<keyword evidence="1" id="KW-0677">Repeat</keyword>
<dbReference type="SUPFAM" id="SSF52047">
    <property type="entry name" value="RNI-like"/>
    <property type="match status" value="1"/>
</dbReference>
<dbReference type="OrthoDB" id="1357022at2759"/>
<evidence type="ECO:0000259" key="3">
    <source>
        <dbReference type="Pfam" id="PF23598"/>
    </source>
</evidence>
<evidence type="ECO:0000256" key="2">
    <source>
        <dbReference type="ARBA" id="ARBA00022821"/>
    </source>
</evidence>
<feature type="non-terminal residue" evidence="4">
    <location>
        <position position="1"/>
    </location>
</feature>
<keyword evidence="5" id="KW-1185">Reference proteome</keyword>
<gene>
    <name evidence="4" type="ORF">EJB05_50883</name>
</gene>
<dbReference type="AlphaFoldDB" id="A0A5J9SXA1"/>
<dbReference type="SUPFAM" id="SSF52540">
    <property type="entry name" value="P-loop containing nucleoside triphosphate hydrolases"/>
    <property type="match status" value="1"/>
</dbReference>
<protein>
    <recommendedName>
        <fullName evidence="3">Disease resistance R13L4/SHOC-2-like LRR domain-containing protein</fullName>
    </recommendedName>
</protein>
<feature type="domain" description="Disease resistance R13L4/SHOC-2-like LRR" evidence="3">
    <location>
        <begin position="123"/>
        <end position="260"/>
    </location>
</feature>
<dbReference type="PANTHER" id="PTHR23155">
    <property type="entry name" value="DISEASE RESISTANCE PROTEIN RP"/>
    <property type="match status" value="1"/>
</dbReference>
<dbReference type="InterPro" id="IPR044974">
    <property type="entry name" value="Disease_R_plants"/>
</dbReference>
<dbReference type="GO" id="GO:0098542">
    <property type="term" value="P:defense response to other organism"/>
    <property type="evidence" value="ECO:0007669"/>
    <property type="project" value="TreeGrafter"/>
</dbReference>
<dbReference type="InterPro" id="IPR042197">
    <property type="entry name" value="Apaf_helical"/>
</dbReference>
<organism evidence="4 5">
    <name type="scientific">Eragrostis curvula</name>
    <name type="common">weeping love grass</name>
    <dbReference type="NCBI Taxonomy" id="38414"/>
    <lineage>
        <taxon>Eukaryota</taxon>
        <taxon>Viridiplantae</taxon>
        <taxon>Streptophyta</taxon>
        <taxon>Embryophyta</taxon>
        <taxon>Tracheophyta</taxon>
        <taxon>Spermatophyta</taxon>
        <taxon>Magnoliopsida</taxon>
        <taxon>Liliopsida</taxon>
        <taxon>Poales</taxon>
        <taxon>Poaceae</taxon>
        <taxon>PACMAD clade</taxon>
        <taxon>Chloridoideae</taxon>
        <taxon>Eragrostideae</taxon>
        <taxon>Eragrostidinae</taxon>
        <taxon>Eragrostis</taxon>
    </lineage>
</organism>
<dbReference type="Proteomes" id="UP000324897">
    <property type="component" value="Unassembled WGS sequence"/>
</dbReference>
<dbReference type="Pfam" id="PF23598">
    <property type="entry name" value="LRR_14"/>
    <property type="match status" value="1"/>
</dbReference>
<dbReference type="InterPro" id="IPR032675">
    <property type="entry name" value="LRR_dom_sf"/>
</dbReference>
<keyword evidence="2" id="KW-0611">Plant defense</keyword>
<sequence>MIITTRNREVPEKIGSSIYNKKPLSDEISGILFYGQIFGSREMCPKEFSVVSAKILKKCGGVPLAICTISSLLANKKENIADWDELCGAIGSGLAKDPSMEVGQLILRWMAEDLSNKSKQQTTCCNLRDHNLSYVGSLVQLRYLGLWDTKYAGELPKDLGKLQFLQTLDLMDTWVKELPASIMRLKRLMILRLGHYTRLPSDSFRNLTALEELSGGKFIESPNFVEELGGLTNLRELKIYLPTMDQSSRETLVPSLCCMQS</sequence>
<comment type="caution">
    <text evidence="4">The sequence shown here is derived from an EMBL/GenBank/DDBJ whole genome shotgun (WGS) entry which is preliminary data.</text>
</comment>
<dbReference type="GO" id="GO:0043531">
    <property type="term" value="F:ADP binding"/>
    <property type="evidence" value="ECO:0007669"/>
    <property type="project" value="InterPro"/>
</dbReference>
<dbReference type="InterPro" id="IPR027417">
    <property type="entry name" value="P-loop_NTPase"/>
</dbReference>
<dbReference type="Gene3D" id="3.80.10.10">
    <property type="entry name" value="Ribonuclease Inhibitor"/>
    <property type="match status" value="1"/>
</dbReference>
<name>A0A5J9SXA1_9POAL</name>
<reference evidence="4 5" key="1">
    <citation type="journal article" date="2019" name="Sci. Rep.">
        <title>A high-quality genome of Eragrostis curvula grass provides insights into Poaceae evolution and supports new strategies to enhance forage quality.</title>
        <authorList>
            <person name="Carballo J."/>
            <person name="Santos B.A.C.M."/>
            <person name="Zappacosta D."/>
            <person name="Garbus I."/>
            <person name="Selva J.P."/>
            <person name="Gallo C.A."/>
            <person name="Diaz A."/>
            <person name="Albertini E."/>
            <person name="Caccamo M."/>
            <person name="Echenique V."/>
        </authorList>
    </citation>
    <scope>NUCLEOTIDE SEQUENCE [LARGE SCALE GENOMIC DNA]</scope>
    <source>
        <strain evidence="5">cv. Victoria</strain>
        <tissue evidence="4">Leaf</tissue>
    </source>
</reference>
<proteinExistence type="predicted"/>
<dbReference type="PANTHER" id="PTHR23155:SF1228">
    <property type="entry name" value="NB-ARC DOMAIN CONTAINING PROTEIN, EXPRESSED"/>
    <property type="match status" value="1"/>
</dbReference>
<dbReference type="EMBL" id="RWGY01000165">
    <property type="protein sequence ID" value="TVU03567.1"/>
    <property type="molecule type" value="Genomic_DNA"/>
</dbReference>
<dbReference type="Gene3D" id="1.10.8.430">
    <property type="entry name" value="Helical domain of apoptotic protease-activating factors"/>
    <property type="match status" value="1"/>
</dbReference>
<evidence type="ECO:0000313" key="4">
    <source>
        <dbReference type="EMBL" id="TVU03567.1"/>
    </source>
</evidence>
<evidence type="ECO:0000313" key="5">
    <source>
        <dbReference type="Proteomes" id="UP000324897"/>
    </source>
</evidence>
<dbReference type="Gramene" id="TVU03567">
    <property type="protein sequence ID" value="TVU03567"/>
    <property type="gene ID" value="EJB05_50883"/>
</dbReference>